<dbReference type="OMA" id="HTINDPY"/>
<dbReference type="STRING" id="48709.A0A1D2M3A4"/>
<accession>A0A1D2M3A4</accession>
<keyword evidence="2" id="KW-0719">Serine esterase</keyword>
<dbReference type="PROSITE" id="PS00122">
    <property type="entry name" value="CARBOXYLESTERASE_B_1"/>
    <property type="match status" value="1"/>
</dbReference>
<evidence type="ECO:0000259" key="6">
    <source>
        <dbReference type="Pfam" id="PF00135"/>
    </source>
</evidence>
<keyword evidence="3 5" id="KW-0378">Hydrolase</keyword>
<keyword evidence="4" id="KW-0325">Glycoprotein</keyword>
<dbReference type="Proteomes" id="UP000094527">
    <property type="component" value="Unassembled WGS sequence"/>
</dbReference>
<dbReference type="GO" id="GO:0052689">
    <property type="term" value="F:carboxylic ester hydrolase activity"/>
    <property type="evidence" value="ECO:0007669"/>
    <property type="project" value="UniProtKB-KW"/>
</dbReference>
<dbReference type="InterPro" id="IPR002018">
    <property type="entry name" value="CarbesteraseB"/>
</dbReference>
<comment type="caution">
    <text evidence="7">The sequence shown here is derived from an EMBL/GenBank/DDBJ whole genome shotgun (WGS) entry which is preliminary data.</text>
</comment>
<dbReference type="OrthoDB" id="19653at2759"/>
<dbReference type="EC" id="3.1.1.-" evidence="5"/>
<evidence type="ECO:0000256" key="5">
    <source>
        <dbReference type="RuleBase" id="RU361235"/>
    </source>
</evidence>
<dbReference type="EMBL" id="LJIJ01005259">
    <property type="protein sequence ID" value="ODM87457.1"/>
    <property type="molecule type" value="Genomic_DNA"/>
</dbReference>
<dbReference type="Pfam" id="PF00135">
    <property type="entry name" value="COesterase"/>
    <property type="match status" value="1"/>
</dbReference>
<proteinExistence type="inferred from homology"/>
<evidence type="ECO:0000313" key="8">
    <source>
        <dbReference type="Proteomes" id="UP000094527"/>
    </source>
</evidence>
<dbReference type="Gene3D" id="3.40.50.1820">
    <property type="entry name" value="alpha/beta hydrolase"/>
    <property type="match status" value="1"/>
</dbReference>
<dbReference type="InterPro" id="IPR019826">
    <property type="entry name" value="Carboxylesterase_B_AS"/>
</dbReference>
<evidence type="ECO:0000256" key="1">
    <source>
        <dbReference type="ARBA" id="ARBA00005964"/>
    </source>
</evidence>
<evidence type="ECO:0000256" key="3">
    <source>
        <dbReference type="ARBA" id="ARBA00022801"/>
    </source>
</evidence>
<keyword evidence="8" id="KW-1185">Reference proteome</keyword>
<evidence type="ECO:0000256" key="2">
    <source>
        <dbReference type="ARBA" id="ARBA00022487"/>
    </source>
</evidence>
<dbReference type="PANTHER" id="PTHR43142">
    <property type="entry name" value="CARBOXYLIC ESTER HYDROLASE"/>
    <property type="match status" value="1"/>
</dbReference>
<dbReference type="AlphaFoldDB" id="A0A1D2M3A4"/>
<dbReference type="InterPro" id="IPR029058">
    <property type="entry name" value="AB_hydrolase_fold"/>
</dbReference>
<evidence type="ECO:0000313" key="7">
    <source>
        <dbReference type="EMBL" id="ODM87457.1"/>
    </source>
</evidence>
<organism evidence="7 8">
    <name type="scientific">Orchesella cincta</name>
    <name type="common">Springtail</name>
    <name type="synonym">Podura cincta</name>
    <dbReference type="NCBI Taxonomy" id="48709"/>
    <lineage>
        <taxon>Eukaryota</taxon>
        <taxon>Metazoa</taxon>
        <taxon>Ecdysozoa</taxon>
        <taxon>Arthropoda</taxon>
        <taxon>Hexapoda</taxon>
        <taxon>Collembola</taxon>
        <taxon>Entomobryomorpha</taxon>
        <taxon>Entomobryoidea</taxon>
        <taxon>Orchesellidae</taxon>
        <taxon>Orchesellinae</taxon>
        <taxon>Orchesella</taxon>
    </lineage>
</organism>
<sequence length="569" mass="63061">MAAEVSVNNGAPIVKLAQNGLLSGTVKISREGRPFYSFMGIPYATIPGRFEAAKPIQHAWRGIKSAEKAGSSCTQKAFNTLGDTLGDEICLFINVYVSNINTTKKSSELPTLIWIHGGGFTFGDGTSPCRPSFFMDEPVILVTFNYRLGVFGFLSTGDDVIPGNNGLKDQVAAFKWVQNNIPAFGGNPKKVTIFGVSAGGASVHYHLLSSLSTGLFHGGIAQSGSALSFWAYQPNPKENAVQLATYLNCSTMEENPSKITSLEILDCLKNLSKEELNEAQFKYKTSWPSNLRSFNFLPVSETKAKNSDNPFITASPMALVARGEYASKVPLIIGTTEDEGATMYAGVVLQNYELVKELDSEWDLIVPKTLGYGRSFSIEKQKVISDQLRKFYFGSKAVGSETAVNLTNMYSDVFNYPVYKSAKEYAKNGNQVFLYQYAMPGLVSIMGMPFGVTSELSKKVSHADEIQYLFDLLLPEGKSLIKSGSQEEQFSKHFVRLWTTFAKNGNPNHSWGNYLNQEWKPISQMELDGSQPIRWYKIEQNPHTINDPYKERMRALDKIFAEYYAQGPT</sequence>
<reference evidence="7 8" key="1">
    <citation type="journal article" date="2016" name="Genome Biol. Evol.">
        <title>Gene Family Evolution Reflects Adaptation to Soil Environmental Stressors in the Genome of the Collembolan Orchesella cincta.</title>
        <authorList>
            <person name="Faddeeva-Vakhrusheva A."/>
            <person name="Derks M.F."/>
            <person name="Anvar S.Y."/>
            <person name="Agamennone V."/>
            <person name="Suring W."/>
            <person name="Smit S."/>
            <person name="van Straalen N.M."/>
            <person name="Roelofs D."/>
        </authorList>
    </citation>
    <scope>NUCLEOTIDE SEQUENCE [LARGE SCALE GENOMIC DNA]</scope>
    <source>
        <tissue evidence="7">Mixed pool</tissue>
    </source>
</reference>
<comment type="similarity">
    <text evidence="1 5">Belongs to the type-B carboxylesterase/lipase family.</text>
</comment>
<feature type="domain" description="Carboxylesterase type B" evidence="6">
    <location>
        <begin position="12"/>
        <end position="549"/>
    </location>
</feature>
<dbReference type="PANTHER" id="PTHR43142:SF1">
    <property type="entry name" value="CARBOXYLIC ESTER HYDROLASE"/>
    <property type="match status" value="1"/>
</dbReference>
<name>A0A1D2M3A4_ORCCI</name>
<dbReference type="SUPFAM" id="SSF53474">
    <property type="entry name" value="alpha/beta-Hydrolases"/>
    <property type="match status" value="1"/>
</dbReference>
<gene>
    <name evidence="7" type="ORF">Ocin01_19225</name>
</gene>
<protein>
    <recommendedName>
        <fullName evidence="5">Carboxylic ester hydrolase</fullName>
        <ecNumber evidence="5">3.1.1.-</ecNumber>
    </recommendedName>
</protein>
<evidence type="ECO:0000256" key="4">
    <source>
        <dbReference type="ARBA" id="ARBA00023180"/>
    </source>
</evidence>